<dbReference type="Proteomes" id="UP000887579">
    <property type="component" value="Unplaced"/>
</dbReference>
<evidence type="ECO:0000313" key="1">
    <source>
        <dbReference type="Proteomes" id="UP000887579"/>
    </source>
</evidence>
<dbReference type="WBParaSite" id="ES5_v2.g10203.t1">
    <property type="protein sequence ID" value="ES5_v2.g10203.t1"/>
    <property type="gene ID" value="ES5_v2.g10203"/>
</dbReference>
<sequence length="81" mass="9308">MHFIWALDLDTVLQKAFSMYPAIYEILPPKKLCHRAIDVILESIEELKFYQQHVFIPLPDAVEAKKEESGVAGEEKHEAVV</sequence>
<proteinExistence type="predicted"/>
<evidence type="ECO:0000313" key="2">
    <source>
        <dbReference type="WBParaSite" id="ES5_v2.g10203.t1"/>
    </source>
</evidence>
<reference evidence="2" key="1">
    <citation type="submission" date="2022-11" db="UniProtKB">
        <authorList>
            <consortium name="WormBaseParasite"/>
        </authorList>
    </citation>
    <scope>IDENTIFICATION</scope>
</reference>
<protein>
    <submittedName>
        <fullName evidence="2">Uncharacterized protein</fullName>
    </submittedName>
</protein>
<name>A0AC34F044_9BILA</name>
<organism evidence="1 2">
    <name type="scientific">Panagrolaimus sp. ES5</name>
    <dbReference type="NCBI Taxonomy" id="591445"/>
    <lineage>
        <taxon>Eukaryota</taxon>
        <taxon>Metazoa</taxon>
        <taxon>Ecdysozoa</taxon>
        <taxon>Nematoda</taxon>
        <taxon>Chromadorea</taxon>
        <taxon>Rhabditida</taxon>
        <taxon>Tylenchina</taxon>
        <taxon>Panagrolaimomorpha</taxon>
        <taxon>Panagrolaimoidea</taxon>
        <taxon>Panagrolaimidae</taxon>
        <taxon>Panagrolaimus</taxon>
    </lineage>
</organism>
<accession>A0AC34F044</accession>